<reference evidence="2 3" key="1">
    <citation type="journal article" date="2020" name="Front. Microbiol.">
        <title>Single-cell genomics of novel Actinobacteria with the Wood-Ljungdahl pathway discovered in a serpentinizing system.</title>
        <authorList>
            <person name="Merino N."/>
            <person name="Kawai M."/>
            <person name="Boyd E.S."/>
            <person name="Colman D.R."/>
            <person name="McGlynn S.E."/>
            <person name="Nealson K.H."/>
            <person name="Kurokawa K."/>
            <person name="Hongoh Y."/>
        </authorList>
    </citation>
    <scope>NUCLEOTIDE SEQUENCE [LARGE SCALE GENOMIC DNA]</scope>
    <source>
        <strain evidence="2 3">S25</strain>
    </source>
</reference>
<comment type="caution">
    <text evidence="2">The sequence shown here is derived from an EMBL/GenBank/DDBJ whole genome shotgun (WGS) entry which is preliminary data.</text>
</comment>
<proteinExistence type="predicted"/>
<keyword evidence="1" id="KW-1133">Transmembrane helix</keyword>
<protein>
    <submittedName>
        <fullName evidence="2">Uncharacterized protein</fullName>
    </submittedName>
</protein>
<accession>A0A6V8P292</accession>
<dbReference type="AlphaFoldDB" id="A0A6V8P292"/>
<feature type="non-terminal residue" evidence="2">
    <location>
        <position position="1"/>
    </location>
</feature>
<sequence length="49" mass="5936">VMLLFCNVNSYYYFEMLSFLVTSYLVLRLKGGYHERTKGMGYHERYTKI</sequence>
<name>A0A6V8P292_9ACTN</name>
<gene>
    <name evidence="2" type="ORF">HKBW3S25_01414</name>
</gene>
<evidence type="ECO:0000256" key="1">
    <source>
        <dbReference type="SAM" id="Phobius"/>
    </source>
</evidence>
<keyword evidence="1" id="KW-0812">Transmembrane</keyword>
<feature type="transmembrane region" description="Helical" evidence="1">
    <location>
        <begin position="12"/>
        <end position="29"/>
    </location>
</feature>
<keyword evidence="1" id="KW-0472">Membrane</keyword>
<dbReference type="Proteomes" id="UP000543224">
    <property type="component" value="Unassembled WGS sequence"/>
</dbReference>
<evidence type="ECO:0000313" key="2">
    <source>
        <dbReference type="EMBL" id="GFP25930.1"/>
    </source>
</evidence>
<dbReference type="EMBL" id="BLRX01000268">
    <property type="protein sequence ID" value="GFP25930.1"/>
    <property type="molecule type" value="Genomic_DNA"/>
</dbReference>
<evidence type="ECO:0000313" key="3">
    <source>
        <dbReference type="Proteomes" id="UP000543224"/>
    </source>
</evidence>
<organism evidence="2 3">
    <name type="scientific">Candidatus Hakubella thermalkaliphila</name>
    <dbReference type="NCBI Taxonomy" id="2754717"/>
    <lineage>
        <taxon>Bacteria</taxon>
        <taxon>Bacillati</taxon>
        <taxon>Actinomycetota</taxon>
        <taxon>Actinomycetota incertae sedis</taxon>
        <taxon>Candidatus Hakubellales</taxon>
        <taxon>Candidatus Hakubellaceae</taxon>
        <taxon>Candidatus Hakubella</taxon>
    </lineage>
</organism>